<organism evidence="3 4">
    <name type="scientific">Capillibacterium thermochitinicola</name>
    <dbReference type="NCBI Taxonomy" id="2699427"/>
    <lineage>
        <taxon>Bacteria</taxon>
        <taxon>Bacillati</taxon>
        <taxon>Bacillota</taxon>
        <taxon>Capillibacterium</taxon>
    </lineage>
</organism>
<dbReference type="InterPro" id="IPR003961">
    <property type="entry name" value="FN3_dom"/>
</dbReference>
<comment type="caution">
    <text evidence="3">The sequence shown here is derived from an EMBL/GenBank/DDBJ whole genome shotgun (WGS) entry which is preliminary data.</text>
</comment>
<dbReference type="CDD" id="cd00146">
    <property type="entry name" value="PKD"/>
    <property type="match status" value="1"/>
</dbReference>
<feature type="domain" description="Fibronectin type-III" evidence="2">
    <location>
        <begin position="1234"/>
        <end position="1335"/>
    </location>
</feature>
<evidence type="ECO:0000259" key="1">
    <source>
        <dbReference type="PROSITE" id="PS50093"/>
    </source>
</evidence>
<reference evidence="3" key="1">
    <citation type="submission" date="2020-06" db="EMBL/GenBank/DDBJ databases">
        <title>Novel chitinolytic bacterium.</title>
        <authorList>
            <person name="Ungkulpasvich U."/>
            <person name="Kosugi A."/>
            <person name="Uke A."/>
        </authorList>
    </citation>
    <scope>NUCLEOTIDE SEQUENCE</scope>
    <source>
        <strain evidence="3">UUS1-1</strain>
    </source>
</reference>
<dbReference type="PROSITE" id="PS50853">
    <property type="entry name" value="FN3"/>
    <property type="match status" value="2"/>
</dbReference>
<keyword evidence="4" id="KW-1185">Reference proteome</keyword>
<proteinExistence type="predicted"/>
<dbReference type="InterPro" id="IPR000601">
    <property type="entry name" value="PKD_dom"/>
</dbReference>
<dbReference type="SUPFAM" id="SSF51126">
    <property type="entry name" value="Pectin lyase-like"/>
    <property type="match status" value="1"/>
</dbReference>
<sequence length="2222" mass="247949">MAGNYSAWSPGQVVTAPATARIISHASGWEQDSGKHYVRLELKSLGEEAEQYRYIRQRKIVEKGQVTYIAEAVSHWFRISLPAGSVFQIKDIGNKGFVITNEGEKVIYENSSAALLPHGSYRYIIETKNSSTKEAVWNIQPSIPYEITIENTLPAEQGLIGPVNGIKTNKNQIDLRIKPFIDPDRDPLLYSFYLGYDNNNNGNFEESEFILVGQTNSQSDADEIFVTANLTKEGIYRWYVEVNDGYRTVRSQNYYSFERDITAPEISFKILAVNNDKEIIATNSQEVLVRPVTVSPDTKEIRIMEGERLLYTSNNPPFTDVKIKLSGGEGKKNITVNATDEAGNIGSSSKDIIYDHTPPHAPANLRLTGGRNQLRIEWDPAEDAGESGVRSGVCGYLLSYTRQHVNSEGKIESILEEKLVEQSDLPAYVISNLDDNEKVEITVKSLDHAGNYSTSSLTGMGYSLAERGGVNKLTFHPAPNYTAYRAELELKPVKAAEYMIRRWKVEMDSNGEEKLVDQTDSQWYPVSVLSFTDQNIIPHSKYYYAVFTRNERGEVESNFEPDKYAFVVPNQEPSIPEVIAFGYANTIPIVLRTTGAVDSDGDPLTYCFSLKDNLGNPLLEKVSPNNPDDPDGLSYVISGELINEEHNGATFTWQVGVTDGYMFDEEQNPVYRFSEELSFTVDLDKPVIHVTPEDTGSFVSRLQLDFTVRDEISGLQSIAYYWNQEDVPMEDRQIQVLEFARRSKEHRFTIADGPNGRNNLHVIARDEAGNEQTKTVACYLDSTPPVLSNLKVLGREVDGRLYTTNANSITAQWELEEDLTNIDYFRYAIVTPEEVNSLETLPNDRFEVIEEYFPRHRKQFAQVAEAAWLEENRTYHFVVEAFNSVGLSTGLHVSPGVTIDSKAPQIGEVSPEPVRVCQNKSYLSSFAKLQLQVEVSDQGGSGIKAVQYAILDQLPLDENVTWFNSLEELKTNFTPTNGQVYYLAVRATDKLDQVNNKYSPPLIIDQSPPEIKELIAGNKLEITGADQIYQILPGSFIPVSLRIEDEVELEKIQYSIGTRPGQNDVSRSWSPETEGWFTLANLNKRQQIRIEENLSAGTYYINLRVENAAGLFAEKASNPIKIDPNLAVKPVVWDDGQFTASDSELHFTWTFDDKPKEVIGYDYRVLSLSQGQPVTVVDWQRIAAEKRGERYSYLLTNLHLENGQEYYIAVRGVYADGNTSVVGMTDGIIVDTTSPEEVYIDDGTYCTSDQLYLKWGATDPESGISSYQVQIGTAPGGDEVTAGWITLDHSGAGSIQGLALSEDHTYYVTLRVTNGAGLIREVSSNGFRVDNTPPPTPIVLDDGRYTSEEPIHLNFNWKWSAVDPESGNAEYQIALLTTREVESTTQWQSLGTETAVTITEGLQEGVWYYLAVKVINGAGLSSIGYSDGILIDTTAPSPPKIADETDYLPIDPSGYTSLRATFTASDDESDIDHYQYSLGTLTDPSLLIAGRKVEKSEIVTEPLPLVPGEIYFFTVQAINKAGLVSMEGRSDGLMIIEGYPEIIDVDDFGEYTTFNDQIIVAWDCRQTGYAPINYYRIELSTNRHDWLWVKDVKEKQVVITPEDLGWNCFEDGETYYVSIRGVNRAGVITPFDQAGITNGIKVDSSPPTVEELRILHPDPFTTNRFKIHLQASDVHSGITAYKFAVGTTRGGTEVTKGWILRETVSQNYEEYLDLELEHNTCYYVTFQARNGTRLWSQLVSDQGVIADLTPPQITAFTCEDYINATKEINLFWRAEDLETGIAGYRYQLVAHADDLDWNRSPVFETTGNEGNVLITVDEDLIEGADYYLALQVKNRLGLWSPPSLRELVVDTVSPVITFDATKEIVTNDGQAQVLWMVSEPAEVNQALYKLIPGDEPEFISGKTVVVTDSSLSQEYNFDQSGQEPASYWLVLTATDLAGNQGATVKQQIRINAKPKVNLGMDRSVFKGKELSLSPVVEDADGEITVYHWDFGDGHTSTEKEPKHIYSETGEYELRLTCTDNDGGVGFDTIIVTVTNTFAGSLALDETWSGRIKLWDTVTVPSGIRLTIEPGTTVEIPPEKALVIEGNLEVNGLENEKVVLTIDPNYSSQLKWQGLRINPGADVLLTNTFIERAIRGITVVENAPYFEAVELTGNVVGLHLYNASPTIVNCGIFNNEIYGIKEDGDCTPILTGNYFFNNLAGDYYDSELTILSPEELGELNNED</sequence>
<dbReference type="InterPro" id="IPR013783">
    <property type="entry name" value="Ig-like_fold"/>
</dbReference>
<evidence type="ECO:0000313" key="3">
    <source>
        <dbReference type="EMBL" id="MBA2133913.1"/>
    </source>
</evidence>
<protein>
    <submittedName>
        <fullName evidence="3">PKD domain-containing protein</fullName>
    </submittedName>
</protein>
<dbReference type="Gene3D" id="2.60.40.10">
    <property type="entry name" value="Immunoglobulins"/>
    <property type="match status" value="4"/>
</dbReference>
<dbReference type="SMART" id="SM00060">
    <property type="entry name" value="FN3"/>
    <property type="match status" value="9"/>
</dbReference>
<dbReference type="Proteomes" id="UP000657177">
    <property type="component" value="Unassembled WGS sequence"/>
</dbReference>
<dbReference type="SUPFAM" id="SSF49299">
    <property type="entry name" value="PKD domain"/>
    <property type="match status" value="1"/>
</dbReference>
<dbReference type="PANTHER" id="PTHR16897:SF2">
    <property type="entry name" value="OS03G0226600 PROTEIN"/>
    <property type="match status" value="1"/>
</dbReference>
<dbReference type="EMBL" id="JAAKDE010000026">
    <property type="protein sequence ID" value="MBA2133913.1"/>
    <property type="molecule type" value="Genomic_DNA"/>
</dbReference>
<evidence type="ECO:0000313" key="4">
    <source>
        <dbReference type="Proteomes" id="UP000657177"/>
    </source>
</evidence>
<feature type="domain" description="PKD" evidence="1">
    <location>
        <begin position="1981"/>
        <end position="2040"/>
    </location>
</feature>
<dbReference type="InterPro" id="IPR036116">
    <property type="entry name" value="FN3_sf"/>
</dbReference>
<dbReference type="PROSITE" id="PS50093">
    <property type="entry name" value="PKD"/>
    <property type="match status" value="1"/>
</dbReference>
<dbReference type="InterPro" id="IPR022409">
    <property type="entry name" value="PKD/Chitinase_dom"/>
</dbReference>
<dbReference type="SMART" id="SM00089">
    <property type="entry name" value="PKD"/>
    <property type="match status" value="1"/>
</dbReference>
<dbReference type="InterPro" id="IPR011050">
    <property type="entry name" value="Pectin_lyase_fold/virulence"/>
</dbReference>
<dbReference type="PANTHER" id="PTHR16897">
    <property type="entry name" value="OS10G0105400 PROTEIN"/>
    <property type="match status" value="1"/>
</dbReference>
<accession>A0A8J6I2S8</accession>
<gene>
    <name evidence="3" type="ORF">G5B42_10255</name>
</gene>
<dbReference type="Pfam" id="PF18911">
    <property type="entry name" value="PKD_4"/>
    <property type="match status" value="1"/>
</dbReference>
<name>A0A8J6I2S8_9FIRM</name>
<dbReference type="SUPFAM" id="SSF49265">
    <property type="entry name" value="Fibronectin type III"/>
    <property type="match status" value="3"/>
</dbReference>
<dbReference type="InterPro" id="IPR035986">
    <property type="entry name" value="PKD_dom_sf"/>
</dbReference>
<evidence type="ECO:0000259" key="2">
    <source>
        <dbReference type="PROSITE" id="PS50853"/>
    </source>
</evidence>
<feature type="domain" description="Fibronectin type-III" evidence="2">
    <location>
        <begin position="358"/>
        <end position="466"/>
    </location>
</feature>